<name>A0A413T477_9FIRM</name>
<protein>
    <submittedName>
        <fullName evidence="2">Rhodanese-like domain-containing protein</fullName>
    </submittedName>
</protein>
<evidence type="ECO:0000313" key="2">
    <source>
        <dbReference type="EMBL" id="RHA78391.1"/>
    </source>
</evidence>
<dbReference type="Pfam" id="PF00581">
    <property type="entry name" value="Rhodanese"/>
    <property type="match status" value="1"/>
</dbReference>
<dbReference type="PANTHER" id="PTHR43031:SF1">
    <property type="entry name" value="PYRIDINE NUCLEOTIDE-DISULPHIDE OXIDOREDUCTASE"/>
    <property type="match status" value="1"/>
</dbReference>
<dbReference type="AlphaFoldDB" id="A0A413T477"/>
<comment type="caution">
    <text evidence="2">The sequence shown here is derived from an EMBL/GenBank/DDBJ whole genome shotgun (WGS) entry which is preliminary data.</text>
</comment>
<dbReference type="PANTHER" id="PTHR43031">
    <property type="entry name" value="FAD-DEPENDENT OXIDOREDUCTASE"/>
    <property type="match status" value="1"/>
</dbReference>
<organism evidence="2 3">
    <name type="scientific">Eubacterium ventriosum</name>
    <dbReference type="NCBI Taxonomy" id="39496"/>
    <lineage>
        <taxon>Bacteria</taxon>
        <taxon>Bacillati</taxon>
        <taxon>Bacillota</taxon>
        <taxon>Clostridia</taxon>
        <taxon>Eubacteriales</taxon>
        <taxon>Eubacteriaceae</taxon>
        <taxon>Eubacterium</taxon>
    </lineage>
</organism>
<dbReference type="Gene3D" id="3.40.250.10">
    <property type="entry name" value="Rhodanese-like domain"/>
    <property type="match status" value="1"/>
</dbReference>
<dbReference type="PROSITE" id="PS50206">
    <property type="entry name" value="RHODANESE_3"/>
    <property type="match status" value="1"/>
</dbReference>
<sequence>MKKFDMISLEEAGKMAIEEDCIVVDLRGRKDYDASHIENAINLPNASLKEIEEFNKKDKIWILYCERGSLSFKLANEMNKVGYKVKAVVGGFKKI</sequence>
<evidence type="ECO:0000259" key="1">
    <source>
        <dbReference type="PROSITE" id="PS50206"/>
    </source>
</evidence>
<feature type="domain" description="Rhodanese" evidence="1">
    <location>
        <begin position="17"/>
        <end position="94"/>
    </location>
</feature>
<evidence type="ECO:0000313" key="3">
    <source>
        <dbReference type="Proteomes" id="UP000285740"/>
    </source>
</evidence>
<dbReference type="Proteomes" id="UP000285740">
    <property type="component" value="Unassembled WGS sequence"/>
</dbReference>
<dbReference type="SMART" id="SM00450">
    <property type="entry name" value="RHOD"/>
    <property type="match status" value="1"/>
</dbReference>
<dbReference type="InterPro" id="IPR050229">
    <property type="entry name" value="GlpE_sulfurtransferase"/>
</dbReference>
<dbReference type="InterPro" id="IPR036873">
    <property type="entry name" value="Rhodanese-like_dom_sf"/>
</dbReference>
<dbReference type="InterPro" id="IPR001763">
    <property type="entry name" value="Rhodanese-like_dom"/>
</dbReference>
<gene>
    <name evidence="2" type="ORF">DW918_09125</name>
</gene>
<dbReference type="RefSeq" id="WP_118030726.1">
    <property type="nucleotide sequence ID" value="NZ_JBGKOJ010000002.1"/>
</dbReference>
<accession>A0A413T477</accession>
<dbReference type="EMBL" id="QSFV01000035">
    <property type="protein sequence ID" value="RHA78391.1"/>
    <property type="molecule type" value="Genomic_DNA"/>
</dbReference>
<dbReference type="CDD" id="cd00158">
    <property type="entry name" value="RHOD"/>
    <property type="match status" value="1"/>
</dbReference>
<dbReference type="SUPFAM" id="SSF52821">
    <property type="entry name" value="Rhodanese/Cell cycle control phosphatase"/>
    <property type="match status" value="1"/>
</dbReference>
<proteinExistence type="predicted"/>
<reference evidence="2 3" key="1">
    <citation type="submission" date="2018-08" db="EMBL/GenBank/DDBJ databases">
        <title>A genome reference for cultivated species of the human gut microbiota.</title>
        <authorList>
            <person name="Zou Y."/>
            <person name="Xue W."/>
            <person name="Luo G."/>
        </authorList>
    </citation>
    <scope>NUCLEOTIDE SEQUENCE [LARGE SCALE GENOMIC DNA]</scope>
    <source>
        <strain evidence="2 3">AM42-30</strain>
    </source>
</reference>